<protein>
    <submittedName>
        <fullName evidence="1">Uncharacterized protein</fullName>
    </submittedName>
</protein>
<evidence type="ECO:0000313" key="2">
    <source>
        <dbReference type="Proteomes" id="UP000281028"/>
    </source>
</evidence>
<dbReference type="AlphaFoldDB" id="A0A433WN96"/>
<comment type="caution">
    <text evidence="1">The sequence shown here is derived from an EMBL/GenBank/DDBJ whole genome shotgun (WGS) entry which is preliminary data.</text>
</comment>
<dbReference type="Proteomes" id="UP000281028">
    <property type="component" value="Unassembled WGS sequence"/>
</dbReference>
<gene>
    <name evidence="1" type="ORF">ECE50_002860</name>
</gene>
<keyword evidence="2" id="KW-1185">Reference proteome</keyword>
<evidence type="ECO:0000313" key="1">
    <source>
        <dbReference type="EMBL" id="NSL85755.1"/>
    </source>
</evidence>
<name>A0A433WN96_9BACT</name>
<dbReference type="PROSITE" id="PS51257">
    <property type="entry name" value="PROKAR_LIPOPROTEIN"/>
    <property type="match status" value="1"/>
</dbReference>
<dbReference type="EMBL" id="RIAR02000001">
    <property type="protein sequence ID" value="NSL85755.1"/>
    <property type="molecule type" value="Genomic_DNA"/>
</dbReference>
<accession>A0A433WN96</accession>
<organism evidence="1 2">
    <name type="scientific">Chitinophaga solisilvae</name>
    <dbReference type="NCBI Taxonomy" id="1233460"/>
    <lineage>
        <taxon>Bacteria</taxon>
        <taxon>Pseudomonadati</taxon>
        <taxon>Bacteroidota</taxon>
        <taxon>Chitinophagia</taxon>
        <taxon>Chitinophagales</taxon>
        <taxon>Chitinophagaceae</taxon>
        <taxon>Chitinophaga</taxon>
    </lineage>
</organism>
<dbReference type="OrthoDB" id="1492814at2"/>
<sequence>MKRKTIFPAIGLLLLAASCTKQPAEMNTGTTTNRNVHTESVSLGAPVAEAKLYKLLPGYKKSDKFEASGVYYLNGYFYIPCDNRFKIARIKSSLPLNSSQNTLLGSGSGDSDFEGITYSNISPSRFYVVEEAVENGSSWQPRIREYDSSMNYLSSKWVGYNFSEDESNKGFEGIAHVYRNGESYLLGLVEGTGKIPVLRKTASKWEKIAEITLPAGADFGDYSDIAVYGSKVAITSQEDALLWIGTLSDTSWSISGGTTYSFPTGNDQGVVGPGGKVLYGNVEGVSFISATQIVVVSDKVKSDQPDYQSYKDQSVHVFNLP</sequence>
<proteinExistence type="predicted"/>
<reference evidence="1" key="1">
    <citation type="submission" date="2020-05" db="EMBL/GenBank/DDBJ databases">
        <title>Chitinophaga laudate sp. nov., isolated from a tropical peat swamp.</title>
        <authorList>
            <person name="Goh C.B.S."/>
            <person name="Lee M.S."/>
            <person name="Parimannan S."/>
            <person name="Pasbakhsh P."/>
            <person name="Yule C.M."/>
            <person name="Rajandas H."/>
            <person name="Loke S."/>
            <person name="Croft L."/>
            <person name="Tan J.B.L."/>
        </authorList>
    </citation>
    <scope>NUCLEOTIDE SEQUENCE</scope>
    <source>
        <strain evidence="1">Mgbs1</strain>
    </source>
</reference>